<evidence type="ECO:0000313" key="2">
    <source>
        <dbReference type="EMBL" id="MDG2991769.1"/>
    </source>
</evidence>
<name>A0ABT6F1Q2_9SYNE</name>
<gene>
    <name evidence="2" type="ORF">L3556_12635</name>
</gene>
<sequence length="95" mass="10271">MSKENFIGFLRLASEKEPLQDQLKNVSSPGDLVNLGKEHGHEFDEDHVTTAIAEIKAKPSGFAFLAQGILELFSPSSDHFPSVGAQPFSGDISKS</sequence>
<dbReference type="NCBIfam" id="TIGR03798">
    <property type="entry name" value="leader_Nif11"/>
    <property type="match status" value="1"/>
</dbReference>
<proteinExistence type="predicted"/>
<reference evidence="2" key="1">
    <citation type="journal article" date="2022" name="Genome Biol. Evol.">
        <title>A New Gene Family Diagnostic for Intracellular Biomineralization of Amorphous Ca Carbonates by Cyanobacteria.</title>
        <authorList>
            <person name="Benzerara K."/>
            <person name="Duprat E."/>
            <person name="Bitard-Feildel T."/>
            <person name="Caumes G."/>
            <person name="Cassier-Chauvat C."/>
            <person name="Chauvat F."/>
            <person name="Dezi M."/>
            <person name="Diop S.I."/>
            <person name="Gaschignard G."/>
            <person name="Gorgen S."/>
            <person name="Gugger M."/>
            <person name="Lopez-Garcia P."/>
            <person name="Millet M."/>
            <person name="Skouri-Panet F."/>
            <person name="Moreira D."/>
            <person name="Callebaut I."/>
        </authorList>
    </citation>
    <scope>NUCLEOTIDE SEQUENCE</scope>
    <source>
        <strain evidence="2">G9</strain>
    </source>
</reference>
<evidence type="ECO:0000313" key="3">
    <source>
        <dbReference type="Proteomes" id="UP001154265"/>
    </source>
</evidence>
<reference evidence="2" key="2">
    <citation type="submission" date="2022-01" db="EMBL/GenBank/DDBJ databases">
        <authorList>
            <person name="Zivanovic Y."/>
            <person name="Moreira D."/>
            <person name="Lopez-Garcia P."/>
        </authorList>
    </citation>
    <scope>NUCLEOTIDE SEQUENCE</scope>
    <source>
        <strain evidence="2">G9</strain>
    </source>
</reference>
<evidence type="ECO:0000259" key="1">
    <source>
        <dbReference type="Pfam" id="PF07862"/>
    </source>
</evidence>
<dbReference type="InterPro" id="IPR022516">
    <property type="entry name" value="CHP03798_Ocin"/>
</dbReference>
<feature type="domain" description="Nif11" evidence="1">
    <location>
        <begin position="1"/>
        <end position="46"/>
    </location>
</feature>
<keyword evidence="3" id="KW-1185">Reference proteome</keyword>
<dbReference type="InterPro" id="IPR012903">
    <property type="entry name" value="Nif11"/>
</dbReference>
<dbReference type="Pfam" id="PF07862">
    <property type="entry name" value="Nif11"/>
    <property type="match status" value="1"/>
</dbReference>
<accession>A0ABT6F1Q2</accession>
<dbReference type="EMBL" id="JAKKUT010000005">
    <property type="protein sequence ID" value="MDG2991769.1"/>
    <property type="molecule type" value="Genomic_DNA"/>
</dbReference>
<dbReference type="RefSeq" id="WP_277867698.1">
    <property type="nucleotide sequence ID" value="NZ_JAKKUT010000005.1"/>
</dbReference>
<comment type="caution">
    <text evidence="2">The sequence shown here is derived from an EMBL/GenBank/DDBJ whole genome shotgun (WGS) entry which is preliminary data.</text>
</comment>
<organism evidence="2 3">
    <name type="scientific">Candidatus Synechococcus calcipolaris G9</name>
    <dbReference type="NCBI Taxonomy" id="1497997"/>
    <lineage>
        <taxon>Bacteria</taxon>
        <taxon>Bacillati</taxon>
        <taxon>Cyanobacteriota</taxon>
        <taxon>Cyanophyceae</taxon>
        <taxon>Synechococcales</taxon>
        <taxon>Synechococcaceae</taxon>
        <taxon>Synechococcus</taxon>
    </lineage>
</organism>
<protein>
    <submittedName>
        <fullName evidence="2">Nif11-like leader peptide family natural product</fullName>
    </submittedName>
</protein>
<dbReference type="Proteomes" id="UP001154265">
    <property type="component" value="Unassembled WGS sequence"/>
</dbReference>